<accession>A0ABW5C3F2</accession>
<organism evidence="3 4">
    <name type="scientific">Metabacillus endolithicus</name>
    <dbReference type="NCBI Taxonomy" id="1535204"/>
    <lineage>
        <taxon>Bacteria</taxon>
        <taxon>Bacillati</taxon>
        <taxon>Bacillota</taxon>
        <taxon>Bacilli</taxon>
        <taxon>Bacillales</taxon>
        <taxon>Bacillaceae</taxon>
        <taxon>Metabacillus</taxon>
    </lineage>
</organism>
<dbReference type="Proteomes" id="UP001597318">
    <property type="component" value="Unassembled WGS sequence"/>
</dbReference>
<dbReference type="PANTHER" id="PTHR21240:SF30">
    <property type="entry name" value="AMIDOHYDROLASE-RELATED DOMAIN-CONTAINING PROTEIN-RELATED"/>
    <property type="match status" value="1"/>
</dbReference>
<dbReference type="InterPro" id="IPR032466">
    <property type="entry name" value="Metal_Hydrolase"/>
</dbReference>
<gene>
    <name evidence="3" type="ORF">ACFSKK_24615</name>
</gene>
<keyword evidence="1" id="KW-0456">Lyase</keyword>
<dbReference type="InterPro" id="IPR032465">
    <property type="entry name" value="ACMSD"/>
</dbReference>
<dbReference type="Gene3D" id="3.20.20.140">
    <property type="entry name" value="Metal-dependent hydrolases"/>
    <property type="match status" value="1"/>
</dbReference>
<dbReference type="Pfam" id="PF04909">
    <property type="entry name" value="Amidohydro_2"/>
    <property type="match status" value="1"/>
</dbReference>
<evidence type="ECO:0000259" key="2">
    <source>
        <dbReference type="Pfam" id="PF04909"/>
    </source>
</evidence>
<evidence type="ECO:0000256" key="1">
    <source>
        <dbReference type="ARBA" id="ARBA00023239"/>
    </source>
</evidence>
<dbReference type="PANTHER" id="PTHR21240">
    <property type="entry name" value="2-AMINO-3-CARBOXYLMUCONATE-6-SEMIALDEHYDE DECARBOXYLASE"/>
    <property type="match status" value="1"/>
</dbReference>
<protein>
    <submittedName>
        <fullName evidence="3">Amidohydrolase family protein</fullName>
    </submittedName>
</protein>
<sequence>MKKIDFENHFYDKSFIDVLTKRQQPPLYDPTTQVLTWSEGITMPQNVLLPQLLEVAEKRSMLMKEHGIDMAVLSSSPGLEQLEIEDSIFLCQKANDTLAEIIKKYPTQYLGSAVLPVKDPVAACNELERCVKEYGFVCWHTHSNYGETSPDEELYRPIFRKAVELGVYVYLHPQLPNGGRTDGYGFTVAGPGLGFTLDTMVTITKMIVSGLFDELPDLKVVLGHLGEGIPFLLERMDNRLNFLPNPQIKCKEEASYYFKNNIMVTTSGNMCKEAFACTKNVLGIDSILFGSDYPYESLPDMMEFLANVPLTDVEKEKLYYQNAVDKLGINI</sequence>
<comment type="caution">
    <text evidence="3">The sequence shown here is derived from an EMBL/GenBank/DDBJ whole genome shotgun (WGS) entry which is preliminary data.</text>
</comment>
<dbReference type="SUPFAM" id="SSF51556">
    <property type="entry name" value="Metallo-dependent hydrolases"/>
    <property type="match status" value="1"/>
</dbReference>
<dbReference type="RefSeq" id="WP_247343153.1">
    <property type="nucleotide sequence ID" value="NZ_CP095550.1"/>
</dbReference>
<reference evidence="4" key="1">
    <citation type="journal article" date="2019" name="Int. J. Syst. Evol. Microbiol.">
        <title>The Global Catalogue of Microorganisms (GCM) 10K type strain sequencing project: providing services to taxonomists for standard genome sequencing and annotation.</title>
        <authorList>
            <consortium name="The Broad Institute Genomics Platform"/>
            <consortium name="The Broad Institute Genome Sequencing Center for Infectious Disease"/>
            <person name="Wu L."/>
            <person name="Ma J."/>
        </authorList>
    </citation>
    <scope>NUCLEOTIDE SEQUENCE [LARGE SCALE GENOMIC DNA]</scope>
    <source>
        <strain evidence="4">CGMCC 1.15474</strain>
    </source>
</reference>
<dbReference type="InterPro" id="IPR006680">
    <property type="entry name" value="Amidohydro-rel"/>
</dbReference>
<name>A0ABW5C3F2_9BACI</name>
<proteinExistence type="predicted"/>
<feature type="domain" description="Amidohydrolase-related" evidence="2">
    <location>
        <begin position="56"/>
        <end position="325"/>
    </location>
</feature>
<evidence type="ECO:0000313" key="4">
    <source>
        <dbReference type="Proteomes" id="UP001597318"/>
    </source>
</evidence>
<evidence type="ECO:0000313" key="3">
    <source>
        <dbReference type="EMBL" id="MFD2216857.1"/>
    </source>
</evidence>
<dbReference type="EMBL" id="JBHUIK010000009">
    <property type="protein sequence ID" value="MFD2216857.1"/>
    <property type="molecule type" value="Genomic_DNA"/>
</dbReference>
<keyword evidence="4" id="KW-1185">Reference proteome</keyword>